<keyword evidence="2" id="KW-1185">Reference proteome</keyword>
<dbReference type="AlphaFoldDB" id="A0A9N7TLE0"/>
<proteinExistence type="predicted"/>
<evidence type="ECO:0000313" key="1">
    <source>
        <dbReference type="EMBL" id="CAB1415132.1"/>
    </source>
</evidence>
<dbReference type="Proteomes" id="UP001153269">
    <property type="component" value="Unassembled WGS sequence"/>
</dbReference>
<accession>A0A9N7TLE0</accession>
<protein>
    <submittedName>
        <fullName evidence="1">Uncharacterized protein</fullName>
    </submittedName>
</protein>
<reference evidence="1" key="1">
    <citation type="submission" date="2020-03" db="EMBL/GenBank/DDBJ databases">
        <authorList>
            <person name="Weist P."/>
        </authorList>
    </citation>
    <scope>NUCLEOTIDE SEQUENCE</scope>
</reference>
<sequence length="109" mass="12456">MCSQDDVRRRMCAAGDVHCRRCAPQDVRCRRCAPQEMCTAGDVRQDVLRRRFAPQEMCAAGCAPAQMCAHLRFRRCAHITLRELTGRERDRSIDFTTSVGRSHNWTKGS</sequence>
<comment type="caution">
    <text evidence="1">The sequence shown here is derived from an EMBL/GenBank/DDBJ whole genome shotgun (WGS) entry which is preliminary data.</text>
</comment>
<dbReference type="EMBL" id="CADEAL010000139">
    <property type="protein sequence ID" value="CAB1415132.1"/>
    <property type="molecule type" value="Genomic_DNA"/>
</dbReference>
<organism evidence="1 2">
    <name type="scientific">Pleuronectes platessa</name>
    <name type="common">European plaice</name>
    <dbReference type="NCBI Taxonomy" id="8262"/>
    <lineage>
        <taxon>Eukaryota</taxon>
        <taxon>Metazoa</taxon>
        <taxon>Chordata</taxon>
        <taxon>Craniata</taxon>
        <taxon>Vertebrata</taxon>
        <taxon>Euteleostomi</taxon>
        <taxon>Actinopterygii</taxon>
        <taxon>Neopterygii</taxon>
        <taxon>Teleostei</taxon>
        <taxon>Neoteleostei</taxon>
        <taxon>Acanthomorphata</taxon>
        <taxon>Carangaria</taxon>
        <taxon>Pleuronectiformes</taxon>
        <taxon>Pleuronectoidei</taxon>
        <taxon>Pleuronectidae</taxon>
        <taxon>Pleuronectes</taxon>
    </lineage>
</organism>
<evidence type="ECO:0000313" key="2">
    <source>
        <dbReference type="Proteomes" id="UP001153269"/>
    </source>
</evidence>
<name>A0A9N7TLE0_PLEPL</name>
<gene>
    <name evidence="1" type="ORF">PLEPLA_LOCUS2845</name>
</gene>